<dbReference type="GO" id="GO:0042781">
    <property type="term" value="F:3'-tRNA processing endoribonuclease activity"/>
    <property type="evidence" value="ECO:0007669"/>
    <property type="project" value="TreeGrafter"/>
</dbReference>
<evidence type="ECO:0000256" key="4">
    <source>
        <dbReference type="ARBA" id="ARBA00022759"/>
    </source>
</evidence>
<dbReference type="PANTHER" id="PTHR33992:SF1">
    <property type="entry name" value="RIBONUCLEASE P PROTEIN COMPONENT"/>
    <property type="match status" value="1"/>
</dbReference>
<gene>
    <name evidence="7" type="primary">rnpA</name>
    <name evidence="9" type="ordered locus">Msip34_2830</name>
</gene>
<dbReference type="KEGG" id="mei:Msip34_2830"/>
<dbReference type="InterPro" id="IPR000100">
    <property type="entry name" value="RNase_P"/>
</dbReference>
<dbReference type="InterPro" id="IPR014721">
    <property type="entry name" value="Ribsml_uS5_D2-typ_fold_subgr"/>
</dbReference>
<sequence length="125" mass="14629">MATPKFGFPSRVRIIKTDDFSSVFNFRKRISGHYLAIHYQYNSLDTPRLGLIVGKKIAKRAVDRNYMKRVLREQFRLHQHDIASLDLVVRVQRAYEPGDYPSLVGEFCELLQKLGKQIEKRKSMS</sequence>
<dbReference type="Pfam" id="PF00825">
    <property type="entry name" value="Ribonuclease_P"/>
    <property type="match status" value="1"/>
</dbReference>
<dbReference type="Proteomes" id="UP000002743">
    <property type="component" value="Chromosome"/>
</dbReference>
<dbReference type="SUPFAM" id="SSF54211">
    <property type="entry name" value="Ribosomal protein S5 domain 2-like"/>
    <property type="match status" value="1"/>
</dbReference>
<keyword evidence="5 7" id="KW-0378">Hydrolase</keyword>
<dbReference type="HOGENOM" id="CLU_117179_11_2_4"/>
<dbReference type="GO" id="GO:0001682">
    <property type="term" value="P:tRNA 5'-leader removal"/>
    <property type="evidence" value="ECO:0007669"/>
    <property type="project" value="UniProtKB-UniRule"/>
</dbReference>
<evidence type="ECO:0000313" key="9">
    <source>
        <dbReference type="EMBL" id="ACT52067.1"/>
    </source>
</evidence>
<dbReference type="InterPro" id="IPR020539">
    <property type="entry name" value="RNase_P_CS"/>
</dbReference>
<reference evidence="9 10" key="2">
    <citation type="journal article" date="2011" name="J. Bacteriol.">
        <title>Genomes of three methylotrophs from a single niche uncover genetic and metabolic divergence of Methylophilaceae.</title>
        <authorList>
            <person name="Lapidus A."/>
            <person name="Clum A."/>
            <person name="Labutti K."/>
            <person name="Kaluzhnaya M.G."/>
            <person name="Lim S."/>
            <person name="Beck D.A."/>
            <person name="Glavina Del Rio T."/>
            <person name="Nolan M."/>
            <person name="Mavromatis K."/>
            <person name="Huntemann M."/>
            <person name="Lucas S."/>
            <person name="Lidstrom M.E."/>
            <person name="Ivanova N."/>
            <person name="Chistoserdova L."/>
        </authorList>
    </citation>
    <scope>NUCLEOTIDE SEQUENCE [LARGE SCALE GENOMIC DNA]</scope>
    <source>
        <strain evidence="9 10">SIP3-4</strain>
    </source>
</reference>
<accession>C6XBU7</accession>
<keyword evidence="2 7" id="KW-0819">tRNA processing</keyword>
<dbReference type="GO" id="GO:0030677">
    <property type="term" value="C:ribonuclease P complex"/>
    <property type="evidence" value="ECO:0007669"/>
    <property type="project" value="TreeGrafter"/>
</dbReference>
<keyword evidence="3 7" id="KW-0540">Nuclease</keyword>
<proteinExistence type="inferred from homology"/>
<evidence type="ECO:0000256" key="7">
    <source>
        <dbReference type="HAMAP-Rule" id="MF_00227"/>
    </source>
</evidence>
<dbReference type="EC" id="3.1.26.5" evidence="7 8"/>
<evidence type="ECO:0000256" key="1">
    <source>
        <dbReference type="ARBA" id="ARBA00002663"/>
    </source>
</evidence>
<dbReference type="OrthoDB" id="398329at2"/>
<evidence type="ECO:0000256" key="2">
    <source>
        <dbReference type="ARBA" id="ARBA00022694"/>
    </source>
</evidence>
<dbReference type="GO" id="GO:0000049">
    <property type="term" value="F:tRNA binding"/>
    <property type="evidence" value="ECO:0007669"/>
    <property type="project" value="UniProtKB-UniRule"/>
</dbReference>
<dbReference type="HAMAP" id="MF_00227">
    <property type="entry name" value="RNase_P"/>
    <property type="match status" value="1"/>
</dbReference>
<name>C6XBU7_METGS</name>
<comment type="function">
    <text evidence="1 7">RNaseP catalyzes the removal of the 5'-leader sequence from pre-tRNA to produce the mature 5'-terminus. It can also cleave other RNA substrates such as 4.5S RNA. The protein component plays an auxiliary but essential role in vivo by binding to the 5'-leader sequence and broadening the substrate specificity of the ribozyme.</text>
</comment>
<dbReference type="EMBL" id="CP001674">
    <property type="protein sequence ID" value="ACT52067.1"/>
    <property type="molecule type" value="Genomic_DNA"/>
</dbReference>
<keyword evidence="4 7" id="KW-0255">Endonuclease</keyword>
<evidence type="ECO:0000313" key="10">
    <source>
        <dbReference type="Proteomes" id="UP000002743"/>
    </source>
</evidence>
<dbReference type="PROSITE" id="PS00648">
    <property type="entry name" value="RIBONUCLEASE_P"/>
    <property type="match status" value="1"/>
</dbReference>
<reference evidence="10" key="1">
    <citation type="submission" date="2009-07" db="EMBL/GenBank/DDBJ databases">
        <title>Complete sequence of chromosome of Methylovorus sp. SIP3-4.</title>
        <authorList>
            <person name="Lucas S."/>
            <person name="Copeland A."/>
            <person name="Lapidus A."/>
            <person name="Glavina del Rio T."/>
            <person name="Tice H."/>
            <person name="Bruce D."/>
            <person name="Goodwin L."/>
            <person name="Pitluck S."/>
            <person name="Clum A."/>
            <person name="Larimer F."/>
            <person name="Land M."/>
            <person name="Hauser L."/>
            <person name="Kyrpides N."/>
            <person name="Mikhailova N."/>
            <person name="Kayluzhnaya M."/>
            <person name="Chistoserdova L."/>
        </authorList>
    </citation>
    <scope>NUCLEOTIDE SEQUENCE [LARGE SCALE GENOMIC DNA]</scope>
    <source>
        <strain evidence="10">SIP3-4</strain>
    </source>
</reference>
<dbReference type="eggNOG" id="COG0594">
    <property type="taxonomic scope" value="Bacteria"/>
</dbReference>
<dbReference type="STRING" id="582744.Msip34_2830"/>
<dbReference type="GO" id="GO:0004526">
    <property type="term" value="F:ribonuclease P activity"/>
    <property type="evidence" value="ECO:0007669"/>
    <property type="project" value="UniProtKB-UniRule"/>
</dbReference>
<dbReference type="PANTHER" id="PTHR33992">
    <property type="entry name" value="RIBONUCLEASE P PROTEIN COMPONENT"/>
    <property type="match status" value="1"/>
</dbReference>
<keyword evidence="6 7" id="KW-0694">RNA-binding</keyword>
<comment type="catalytic activity">
    <reaction evidence="7">
        <text>Endonucleolytic cleavage of RNA, removing 5'-extranucleotides from tRNA precursor.</text>
        <dbReference type="EC" id="3.1.26.5"/>
    </reaction>
</comment>
<evidence type="ECO:0000256" key="6">
    <source>
        <dbReference type="ARBA" id="ARBA00022884"/>
    </source>
</evidence>
<keyword evidence="10" id="KW-1185">Reference proteome</keyword>
<organism evidence="9 10">
    <name type="scientific">Methylovorus glucosotrophus (strain SIP3-4)</name>
    <dbReference type="NCBI Taxonomy" id="582744"/>
    <lineage>
        <taxon>Bacteria</taxon>
        <taxon>Pseudomonadati</taxon>
        <taxon>Pseudomonadota</taxon>
        <taxon>Betaproteobacteria</taxon>
        <taxon>Nitrosomonadales</taxon>
        <taxon>Methylophilaceae</taxon>
        <taxon>Methylovorus</taxon>
    </lineage>
</organism>
<evidence type="ECO:0000256" key="5">
    <source>
        <dbReference type="ARBA" id="ARBA00022801"/>
    </source>
</evidence>
<dbReference type="AlphaFoldDB" id="C6XBU7"/>
<dbReference type="Gene3D" id="3.30.230.10">
    <property type="match status" value="1"/>
</dbReference>
<protein>
    <recommendedName>
        <fullName evidence="7 8">Ribonuclease P protein component</fullName>
        <shortName evidence="7">RNase P protein</shortName>
        <shortName evidence="7">RNaseP protein</shortName>
        <ecNumber evidence="7 8">3.1.26.5</ecNumber>
    </recommendedName>
    <alternativeName>
        <fullName evidence="7">Protein C5</fullName>
    </alternativeName>
</protein>
<dbReference type="NCBIfam" id="TIGR00188">
    <property type="entry name" value="rnpA"/>
    <property type="match status" value="1"/>
</dbReference>
<evidence type="ECO:0000256" key="3">
    <source>
        <dbReference type="ARBA" id="ARBA00022722"/>
    </source>
</evidence>
<evidence type="ECO:0000256" key="8">
    <source>
        <dbReference type="NCBIfam" id="TIGR00188"/>
    </source>
</evidence>
<dbReference type="InterPro" id="IPR020568">
    <property type="entry name" value="Ribosomal_Su5_D2-typ_SF"/>
</dbReference>
<comment type="similarity">
    <text evidence="7">Belongs to the RnpA family.</text>
</comment>
<comment type="subunit">
    <text evidence="7">Consists of a catalytic RNA component (M1 or rnpB) and a protein subunit.</text>
</comment>